<dbReference type="SUPFAM" id="SSF53335">
    <property type="entry name" value="S-adenosyl-L-methionine-dependent methyltransferases"/>
    <property type="match status" value="1"/>
</dbReference>
<comment type="caution">
    <text evidence="2">The sequence shown here is derived from an EMBL/GenBank/DDBJ whole genome shotgun (WGS) entry which is preliminary data.</text>
</comment>
<dbReference type="Proteomes" id="UP000612362">
    <property type="component" value="Unassembled WGS sequence"/>
</dbReference>
<dbReference type="InterPro" id="IPR029063">
    <property type="entry name" value="SAM-dependent_MTases_sf"/>
</dbReference>
<name>A0A8J3I373_9CHLR</name>
<sequence length="134" mass="14968">MTGVDTSPSLIALCRRRMPEHEWIVADMRTLALSQHFDGILGWDSFFHLSHDSQRNMFHIFAAHAAPGAFLLFNTGSEYGEVLGEYQGEPLYHASLDSAEYQQLLDDAGFDLVAHTANDPLAGGRTVWLAQFRT</sequence>
<dbReference type="InterPro" id="IPR041698">
    <property type="entry name" value="Methyltransf_25"/>
</dbReference>
<keyword evidence="3" id="KW-1185">Reference proteome</keyword>
<protein>
    <recommendedName>
        <fullName evidence="1">Methyltransferase domain-containing protein</fullName>
    </recommendedName>
</protein>
<dbReference type="EMBL" id="BNJF01000002">
    <property type="protein sequence ID" value="GHO46020.1"/>
    <property type="molecule type" value="Genomic_DNA"/>
</dbReference>
<proteinExistence type="predicted"/>
<dbReference type="Gene3D" id="3.40.50.150">
    <property type="entry name" value="Vaccinia Virus protein VP39"/>
    <property type="match status" value="1"/>
</dbReference>
<evidence type="ECO:0000259" key="1">
    <source>
        <dbReference type="Pfam" id="PF13649"/>
    </source>
</evidence>
<evidence type="ECO:0000313" key="3">
    <source>
        <dbReference type="Proteomes" id="UP000612362"/>
    </source>
</evidence>
<dbReference type="Pfam" id="PF13649">
    <property type="entry name" value="Methyltransf_25"/>
    <property type="match status" value="1"/>
</dbReference>
<reference evidence="2" key="1">
    <citation type="submission" date="2020-10" db="EMBL/GenBank/DDBJ databases">
        <title>Taxonomic study of unclassified bacteria belonging to the class Ktedonobacteria.</title>
        <authorList>
            <person name="Yabe S."/>
            <person name="Wang C.M."/>
            <person name="Zheng Y."/>
            <person name="Sakai Y."/>
            <person name="Cavaletti L."/>
            <person name="Monciardini P."/>
            <person name="Donadio S."/>
        </authorList>
    </citation>
    <scope>NUCLEOTIDE SEQUENCE</scope>
    <source>
        <strain evidence="2">SOSP1-1</strain>
    </source>
</reference>
<feature type="domain" description="Methyltransferase" evidence="1">
    <location>
        <begin position="2"/>
        <end position="68"/>
    </location>
</feature>
<dbReference type="AlphaFoldDB" id="A0A8J3I373"/>
<gene>
    <name evidence="2" type="ORF">KSX_41830</name>
</gene>
<evidence type="ECO:0000313" key="2">
    <source>
        <dbReference type="EMBL" id="GHO46020.1"/>
    </source>
</evidence>
<dbReference type="CDD" id="cd02440">
    <property type="entry name" value="AdoMet_MTases"/>
    <property type="match status" value="1"/>
</dbReference>
<accession>A0A8J3I373</accession>
<organism evidence="2 3">
    <name type="scientific">Ktedonospora formicarum</name>
    <dbReference type="NCBI Taxonomy" id="2778364"/>
    <lineage>
        <taxon>Bacteria</taxon>
        <taxon>Bacillati</taxon>
        <taxon>Chloroflexota</taxon>
        <taxon>Ktedonobacteria</taxon>
        <taxon>Ktedonobacterales</taxon>
        <taxon>Ktedonobacteraceae</taxon>
        <taxon>Ktedonospora</taxon>
    </lineage>
</organism>